<organism evidence="1 2">
    <name type="scientific">Flavobacterium orientale</name>
    <dbReference type="NCBI Taxonomy" id="1756020"/>
    <lineage>
        <taxon>Bacteria</taxon>
        <taxon>Pseudomonadati</taxon>
        <taxon>Bacteroidota</taxon>
        <taxon>Flavobacteriia</taxon>
        <taxon>Flavobacteriales</taxon>
        <taxon>Flavobacteriaceae</taxon>
        <taxon>Flavobacterium</taxon>
    </lineage>
</organism>
<name>A0A916XX13_9FLAO</name>
<proteinExistence type="predicted"/>
<dbReference type="GO" id="GO:0016740">
    <property type="term" value="F:transferase activity"/>
    <property type="evidence" value="ECO:0007669"/>
    <property type="project" value="UniProtKB-KW"/>
</dbReference>
<dbReference type="EMBL" id="BMFG01000002">
    <property type="protein sequence ID" value="GGD18095.1"/>
    <property type="molecule type" value="Genomic_DNA"/>
</dbReference>
<keyword evidence="1" id="KW-0808">Transferase</keyword>
<gene>
    <name evidence="1" type="ORF">GCM10011343_05910</name>
</gene>
<protein>
    <submittedName>
        <fullName evidence="1">Glycosyl transferase</fullName>
    </submittedName>
</protein>
<reference evidence="1" key="1">
    <citation type="journal article" date="2014" name="Int. J. Syst. Evol. Microbiol.">
        <title>Complete genome sequence of Corynebacterium casei LMG S-19264T (=DSM 44701T), isolated from a smear-ripened cheese.</title>
        <authorList>
            <consortium name="US DOE Joint Genome Institute (JGI-PGF)"/>
            <person name="Walter F."/>
            <person name="Albersmeier A."/>
            <person name="Kalinowski J."/>
            <person name="Ruckert C."/>
        </authorList>
    </citation>
    <scope>NUCLEOTIDE SEQUENCE</scope>
    <source>
        <strain evidence="1">CGMCC 1.12506</strain>
    </source>
</reference>
<dbReference type="Pfam" id="PF13528">
    <property type="entry name" value="Glyco_trans_1_3"/>
    <property type="match status" value="1"/>
</dbReference>
<sequence length="331" mass="37597">MKLFYAIQATGNGHISRAIQLYPHLQKFGSVDFFLSGNNATLPVDLPVKYKSKGCSLLYSKCGGLDYLAIAQNIKPIQMYKDAKALPLKQYDVIINDFDSVTALACKLQKVKSVQFGHQASFISELTPRPEKKSFLGETIFKHYAPSPKHIGLHFEQYDSFIYPPIIKDEILQAEPKDLKHITVYLPSFDKDCLEKAFNKLPGQQFHWFLSEVKTKHTIKNITYYPVNQQYFNESLITCHGIITGGGFETPSEALYLKKKVLSIPILNHYEQECNAAALKKLGVQVLSEVGTNFEDRIENWLNASTETPTIEANNINETLQFLFDTYHAPY</sequence>
<evidence type="ECO:0000313" key="2">
    <source>
        <dbReference type="Proteomes" id="UP000625735"/>
    </source>
</evidence>
<dbReference type="AlphaFoldDB" id="A0A916XX13"/>
<accession>A0A916XX13</accession>
<comment type="caution">
    <text evidence="1">The sequence shown here is derived from an EMBL/GenBank/DDBJ whole genome shotgun (WGS) entry which is preliminary data.</text>
</comment>
<evidence type="ECO:0000313" key="1">
    <source>
        <dbReference type="EMBL" id="GGD18095.1"/>
    </source>
</evidence>
<dbReference type="RefSeq" id="WP_188361033.1">
    <property type="nucleotide sequence ID" value="NZ_BMFG01000002.1"/>
</dbReference>
<keyword evidence="2" id="KW-1185">Reference proteome</keyword>
<dbReference type="Proteomes" id="UP000625735">
    <property type="component" value="Unassembled WGS sequence"/>
</dbReference>
<reference evidence="1" key="2">
    <citation type="submission" date="2020-09" db="EMBL/GenBank/DDBJ databases">
        <authorList>
            <person name="Sun Q."/>
            <person name="Zhou Y."/>
        </authorList>
    </citation>
    <scope>NUCLEOTIDE SEQUENCE</scope>
    <source>
        <strain evidence="1">CGMCC 1.12506</strain>
    </source>
</reference>